<dbReference type="PANTHER" id="PTHR33514">
    <property type="entry name" value="PROTEIN ABCI12, CHLOROPLASTIC"/>
    <property type="match status" value="1"/>
</dbReference>
<feature type="transmembrane region" description="Helical" evidence="5">
    <location>
        <begin position="23"/>
        <end position="54"/>
    </location>
</feature>
<dbReference type="EMBL" id="JACGWZ010000001">
    <property type="protein sequence ID" value="MBA8823085.1"/>
    <property type="molecule type" value="Genomic_DNA"/>
</dbReference>
<evidence type="ECO:0000256" key="1">
    <source>
        <dbReference type="ARBA" id="ARBA00004141"/>
    </source>
</evidence>
<dbReference type="InterPro" id="IPR003339">
    <property type="entry name" value="ABC/ECF_trnsptr_transmembrane"/>
</dbReference>
<evidence type="ECO:0000256" key="5">
    <source>
        <dbReference type="SAM" id="Phobius"/>
    </source>
</evidence>
<evidence type="ECO:0000256" key="4">
    <source>
        <dbReference type="ARBA" id="ARBA00023136"/>
    </source>
</evidence>
<dbReference type="PANTHER" id="PTHR33514:SF13">
    <property type="entry name" value="PROTEIN ABCI12, CHLOROPLASTIC"/>
    <property type="match status" value="1"/>
</dbReference>
<dbReference type="CDD" id="cd16914">
    <property type="entry name" value="EcfT"/>
    <property type="match status" value="1"/>
</dbReference>
<dbReference type="RefSeq" id="WP_182542465.1">
    <property type="nucleotide sequence ID" value="NZ_JACGWZ010000001.1"/>
</dbReference>
<evidence type="ECO:0000256" key="2">
    <source>
        <dbReference type="ARBA" id="ARBA00022692"/>
    </source>
</evidence>
<sequence>MTPLGLYLPGTSPLHRVPAGWKFLALLSLAVLVLVVGSPLWLGVVTGMVVLGYFVAGIAPRHCWGIARLLVPMLGLVFAVQWWLLGLDSAAVVCLRLLAALAAANLFTLTTRVEDLVAAVERGLRPTRRFGVRPERVGLLVGLTLQAVAALSTMASQTREAQRARSADRSVSAFAIPFLVRTLRHADELGEALAARGVGDD</sequence>
<comment type="subcellular location">
    <subcellularLocation>
        <location evidence="1">Membrane</location>
        <topology evidence="1">Multi-pass membrane protein</topology>
    </subcellularLocation>
</comment>
<accession>A0A839DUX2</accession>
<gene>
    <name evidence="6" type="ORF">FHX42_000414</name>
</gene>
<keyword evidence="3 5" id="KW-1133">Transmembrane helix</keyword>
<keyword evidence="7" id="KW-1185">Reference proteome</keyword>
<comment type="caution">
    <text evidence="6">The sequence shown here is derived from an EMBL/GenBank/DDBJ whole genome shotgun (WGS) entry which is preliminary data.</text>
</comment>
<evidence type="ECO:0000313" key="7">
    <source>
        <dbReference type="Proteomes" id="UP000569329"/>
    </source>
</evidence>
<dbReference type="AlphaFoldDB" id="A0A839DUX2"/>
<reference evidence="6 7" key="1">
    <citation type="submission" date="2020-07" db="EMBL/GenBank/DDBJ databases">
        <title>Sequencing the genomes of 1000 actinobacteria strains.</title>
        <authorList>
            <person name="Klenk H.-P."/>
        </authorList>
    </citation>
    <scope>NUCLEOTIDE SEQUENCE [LARGE SCALE GENOMIC DNA]</scope>
    <source>
        <strain evidence="6 7">DSM 45975</strain>
    </source>
</reference>
<proteinExistence type="predicted"/>
<keyword evidence="2 5" id="KW-0812">Transmembrane</keyword>
<organism evidence="6 7">
    <name type="scientific">Halosaccharopolyspora lacisalsi</name>
    <dbReference type="NCBI Taxonomy" id="1000566"/>
    <lineage>
        <taxon>Bacteria</taxon>
        <taxon>Bacillati</taxon>
        <taxon>Actinomycetota</taxon>
        <taxon>Actinomycetes</taxon>
        <taxon>Pseudonocardiales</taxon>
        <taxon>Pseudonocardiaceae</taxon>
        <taxon>Halosaccharopolyspora</taxon>
    </lineage>
</organism>
<evidence type="ECO:0000313" key="6">
    <source>
        <dbReference type="EMBL" id="MBA8823085.1"/>
    </source>
</evidence>
<dbReference type="Proteomes" id="UP000569329">
    <property type="component" value="Unassembled WGS sequence"/>
</dbReference>
<dbReference type="Pfam" id="PF02361">
    <property type="entry name" value="CbiQ"/>
    <property type="match status" value="1"/>
</dbReference>
<evidence type="ECO:0000256" key="3">
    <source>
        <dbReference type="ARBA" id="ARBA00022989"/>
    </source>
</evidence>
<dbReference type="GO" id="GO:0005886">
    <property type="term" value="C:plasma membrane"/>
    <property type="evidence" value="ECO:0007669"/>
    <property type="project" value="TreeGrafter"/>
</dbReference>
<protein>
    <submittedName>
        <fullName evidence="6">Biotin transport system permease protein</fullName>
    </submittedName>
</protein>
<keyword evidence="4 5" id="KW-0472">Membrane</keyword>
<feature type="transmembrane region" description="Helical" evidence="5">
    <location>
        <begin position="66"/>
        <end position="84"/>
    </location>
</feature>
<name>A0A839DUX2_9PSEU</name>